<feature type="transmembrane region" description="Helical" evidence="1">
    <location>
        <begin position="21"/>
        <end position="40"/>
    </location>
</feature>
<keyword evidence="1" id="KW-0812">Transmembrane</keyword>
<gene>
    <name evidence="2" type="ORF">BLA60_10380</name>
</gene>
<proteinExistence type="predicted"/>
<comment type="caution">
    <text evidence="2">The sequence shown here is derived from an EMBL/GenBank/DDBJ whole genome shotgun (WGS) entry which is preliminary data.</text>
</comment>
<protein>
    <submittedName>
        <fullName evidence="2">Uncharacterized protein</fullName>
    </submittedName>
</protein>
<feature type="transmembrane region" description="Helical" evidence="1">
    <location>
        <begin position="133"/>
        <end position="153"/>
    </location>
</feature>
<evidence type="ECO:0000256" key="1">
    <source>
        <dbReference type="SAM" id="Phobius"/>
    </source>
</evidence>
<keyword evidence="1" id="KW-1133">Transmembrane helix</keyword>
<dbReference type="AlphaFoldDB" id="A0A7Z0WPL0"/>
<dbReference type="RefSeq" id="WP_075132554.1">
    <property type="nucleotide sequence ID" value="NZ_MSIF01000003.1"/>
</dbReference>
<dbReference type="EMBL" id="MSIF01000003">
    <property type="protein sequence ID" value="OLF12363.1"/>
    <property type="molecule type" value="Genomic_DNA"/>
</dbReference>
<keyword evidence="1" id="KW-0472">Membrane</keyword>
<evidence type="ECO:0000313" key="3">
    <source>
        <dbReference type="Proteomes" id="UP000185696"/>
    </source>
</evidence>
<name>A0A7Z0WPL0_9PSEU</name>
<reference evidence="2 3" key="1">
    <citation type="submission" date="2016-12" db="EMBL/GenBank/DDBJ databases">
        <title>The draft genome sequence of Actinophytocola xinjiangensis.</title>
        <authorList>
            <person name="Wang W."/>
            <person name="Yuan L."/>
        </authorList>
    </citation>
    <scope>NUCLEOTIDE SEQUENCE [LARGE SCALE GENOMIC DNA]</scope>
    <source>
        <strain evidence="2 3">CGMCC 4.4663</strain>
    </source>
</reference>
<keyword evidence="3" id="KW-1185">Reference proteome</keyword>
<organism evidence="2 3">
    <name type="scientific">Actinophytocola xinjiangensis</name>
    <dbReference type="NCBI Taxonomy" id="485602"/>
    <lineage>
        <taxon>Bacteria</taxon>
        <taxon>Bacillati</taxon>
        <taxon>Actinomycetota</taxon>
        <taxon>Actinomycetes</taxon>
        <taxon>Pseudonocardiales</taxon>
        <taxon>Pseudonocardiaceae</taxon>
    </lineage>
</organism>
<sequence>MAEAGGIPAWRRFWSADVRRRTVVTVLAAGWLLAVGSLVVPELVTSDAARDTRDVFCLQAGEQDALADAAVALGLAQPGSTPDNLLLAGDTAGDTAGDAVTVHDWRRDHNADFVRACDALSSVRGKATPSGGGLGGVVLPVVTLVLTSALTYATTRRQRRSDQGENDAVALRGAVDDYTRAATEFLDSRVSFPADLPPAAMDAARDALVGRLNGIAARRPDWIAVRDVVTLLRDGDLGTSLDAGLRAHRDATTRLRAIGDLRARVAQVSDTGYLVADAIAEHGSVHRRLTRPNGGLT</sequence>
<dbReference type="Proteomes" id="UP000185696">
    <property type="component" value="Unassembled WGS sequence"/>
</dbReference>
<evidence type="ECO:0000313" key="2">
    <source>
        <dbReference type="EMBL" id="OLF12363.1"/>
    </source>
</evidence>
<accession>A0A7Z0WPL0</accession>